<gene>
    <name evidence="7" type="ORF">VTK73DRAFT_5367</name>
</gene>
<proteinExistence type="inferred from homology"/>
<evidence type="ECO:0000256" key="4">
    <source>
        <dbReference type="ARBA" id="ARBA00022490"/>
    </source>
</evidence>
<evidence type="ECO:0000256" key="5">
    <source>
        <dbReference type="ARBA" id="ARBA00023242"/>
    </source>
</evidence>
<comment type="subcellular location">
    <subcellularLocation>
        <location evidence="2">Cytoplasm</location>
    </subcellularLocation>
    <subcellularLocation>
        <location evidence="1">Nucleus</location>
    </subcellularLocation>
</comment>
<evidence type="ECO:0000256" key="1">
    <source>
        <dbReference type="ARBA" id="ARBA00004123"/>
    </source>
</evidence>
<keyword evidence="4" id="KW-0963">Cytoplasm</keyword>
<name>A0ABR3Y8G1_9PEZI</name>
<comment type="caution">
    <text evidence="7">The sequence shown here is derived from an EMBL/GenBank/DDBJ whole genome shotgun (WGS) entry which is preliminary data.</text>
</comment>
<keyword evidence="8" id="KW-1185">Reference proteome</keyword>
<feature type="region of interest" description="Disordered" evidence="6">
    <location>
        <begin position="267"/>
        <end position="291"/>
    </location>
</feature>
<dbReference type="EMBL" id="JAZHXJ010000003">
    <property type="protein sequence ID" value="KAL1884231.1"/>
    <property type="molecule type" value="Genomic_DNA"/>
</dbReference>
<sequence length="329" mass="35056">MSAPRTKRQFAGAAIDPSQRHITSYFKNVTGAQTFSNNPSDTTDRAPLLPPSVQANLLSVGMRVRKSVPEGYKTGGPYGSLPFCIEADGTAHSTIPSPGAPFSSARMPTPTSPPQSSSRELLPFCGIHRVGGLAVQPESIGGAFPSALVRTDIFDGSPSRFDTPAINEVPSLTSSQDSVETDYHQYPNSPTTAVFFPAANSRKRLFSDEEGDNESGGILLADSSLSSGRPLGTTQNGGEWFDCEVSPRSLTPASWGNTRIIAVPKKRRGTAAKPGGTDTMTNSQLRADPNYNGSTPALLTEMGQENTAMDDFEEAEFLDYQLQAGMDVE</sequence>
<dbReference type="PANTHER" id="PTHR28081:SF1">
    <property type="entry name" value="DAMAGE-REGULATED IMPORT FACILITATOR 1"/>
    <property type="match status" value="1"/>
</dbReference>
<dbReference type="Pfam" id="PF08591">
    <property type="entry name" value="RNR_inhib"/>
    <property type="match status" value="1"/>
</dbReference>
<reference evidence="7 8" key="1">
    <citation type="journal article" date="2024" name="Commun. Biol.">
        <title>Comparative genomic analysis of thermophilic fungi reveals convergent evolutionary adaptations and gene losses.</title>
        <authorList>
            <person name="Steindorff A.S."/>
            <person name="Aguilar-Pontes M.V."/>
            <person name="Robinson A.J."/>
            <person name="Andreopoulos B."/>
            <person name="LaButti K."/>
            <person name="Kuo A."/>
            <person name="Mondo S."/>
            <person name="Riley R."/>
            <person name="Otillar R."/>
            <person name="Haridas S."/>
            <person name="Lipzen A."/>
            <person name="Grimwood J."/>
            <person name="Schmutz J."/>
            <person name="Clum A."/>
            <person name="Reid I.D."/>
            <person name="Moisan M.C."/>
            <person name="Butler G."/>
            <person name="Nguyen T.T.M."/>
            <person name="Dewar K."/>
            <person name="Conant G."/>
            <person name="Drula E."/>
            <person name="Henrissat B."/>
            <person name="Hansel C."/>
            <person name="Singer S."/>
            <person name="Hutchinson M.I."/>
            <person name="de Vries R.P."/>
            <person name="Natvig D.O."/>
            <person name="Powell A.J."/>
            <person name="Tsang A."/>
            <person name="Grigoriev I.V."/>
        </authorList>
    </citation>
    <scope>NUCLEOTIDE SEQUENCE [LARGE SCALE GENOMIC DNA]</scope>
    <source>
        <strain evidence="7 8">ATCC 24622</strain>
    </source>
</reference>
<dbReference type="InterPro" id="IPR013900">
    <property type="entry name" value="RNR_inhibitor"/>
</dbReference>
<dbReference type="PANTHER" id="PTHR28081">
    <property type="entry name" value="DAMAGE-REGULATED IMPORT FACILITATOR 1-RELATED"/>
    <property type="match status" value="1"/>
</dbReference>
<dbReference type="Proteomes" id="UP001586593">
    <property type="component" value="Unassembled WGS sequence"/>
</dbReference>
<comment type="similarity">
    <text evidence="3">Belongs to the DIF1/spd1 family.</text>
</comment>
<evidence type="ECO:0000256" key="6">
    <source>
        <dbReference type="SAM" id="MobiDB-lite"/>
    </source>
</evidence>
<evidence type="ECO:0000313" key="8">
    <source>
        <dbReference type="Proteomes" id="UP001586593"/>
    </source>
</evidence>
<keyword evidence="5" id="KW-0539">Nucleus</keyword>
<feature type="compositionally biased region" description="Polar residues" evidence="6">
    <location>
        <begin position="278"/>
        <end position="291"/>
    </location>
</feature>
<accession>A0ABR3Y8G1</accession>
<protein>
    <submittedName>
        <fullName evidence="7">Uncharacterized protein</fullName>
    </submittedName>
</protein>
<organism evidence="7 8">
    <name type="scientific">Phialemonium thermophilum</name>
    <dbReference type="NCBI Taxonomy" id="223376"/>
    <lineage>
        <taxon>Eukaryota</taxon>
        <taxon>Fungi</taxon>
        <taxon>Dikarya</taxon>
        <taxon>Ascomycota</taxon>
        <taxon>Pezizomycotina</taxon>
        <taxon>Sordariomycetes</taxon>
        <taxon>Sordariomycetidae</taxon>
        <taxon>Cephalothecales</taxon>
        <taxon>Cephalothecaceae</taxon>
        <taxon>Phialemonium</taxon>
    </lineage>
</organism>
<evidence type="ECO:0000313" key="7">
    <source>
        <dbReference type="EMBL" id="KAL1884231.1"/>
    </source>
</evidence>
<evidence type="ECO:0000256" key="3">
    <source>
        <dbReference type="ARBA" id="ARBA00005459"/>
    </source>
</evidence>
<evidence type="ECO:0000256" key="2">
    <source>
        <dbReference type="ARBA" id="ARBA00004496"/>
    </source>
</evidence>
<feature type="region of interest" description="Disordered" evidence="6">
    <location>
        <begin position="92"/>
        <end position="118"/>
    </location>
</feature>